<evidence type="ECO:0000313" key="1">
    <source>
        <dbReference type="EMBL" id="EMG22811.1"/>
    </source>
</evidence>
<proteinExistence type="predicted"/>
<gene>
    <name evidence="1" type="ORF">LEP1GSC150_4615</name>
</gene>
<name>M3HY58_LEPIT</name>
<dbReference type="AlphaFoldDB" id="M3HY58"/>
<dbReference type="Proteomes" id="UP000011778">
    <property type="component" value="Unassembled WGS sequence"/>
</dbReference>
<accession>M3HY58</accession>
<comment type="caution">
    <text evidence="1">The sequence shown here is derived from an EMBL/GenBank/DDBJ whole genome shotgun (WGS) entry which is preliminary data.</text>
</comment>
<sequence length="69" mass="8243">MILDHRKTFCILGISNWKTFLKFQEIAKATEDFITEGLEFYSHTSKYRNLYENLNDIQTTYYSTHENGI</sequence>
<dbReference type="EMBL" id="AFMD02000170">
    <property type="protein sequence ID" value="EMG22811.1"/>
    <property type="molecule type" value="Genomic_DNA"/>
</dbReference>
<organism evidence="1 2">
    <name type="scientific">Leptospira interrogans serovar Copenhageni str. LT2050</name>
    <dbReference type="NCBI Taxonomy" id="1001598"/>
    <lineage>
        <taxon>Bacteria</taxon>
        <taxon>Pseudomonadati</taxon>
        <taxon>Spirochaetota</taxon>
        <taxon>Spirochaetia</taxon>
        <taxon>Leptospirales</taxon>
        <taxon>Leptospiraceae</taxon>
        <taxon>Leptospira</taxon>
    </lineage>
</organism>
<reference evidence="1 2" key="1">
    <citation type="submission" date="2013-02" db="EMBL/GenBank/DDBJ databases">
        <authorList>
            <person name="Harkins D.M."/>
            <person name="Durkin A.S."/>
            <person name="Brinkac L.M."/>
            <person name="Haft D.H."/>
            <person name="Selengut J.D."/>
            <person name="Sanka R."/>
            <person name="DePew J."/>
            <person name="Purushe J."/>
            <person name="Tulsiani S.M."/>
            <person name="Graham G.C."/>
            <person name="Burns M.-A."/>
            <person name="Dohnt M.F."/>
            <person name="Smythe L.D."/>
            <person name="McKay D.B."/>
            <person name="Craig S.B."/>
            <person name="Vinetz J.M."/>
            <person name="Sutton G.G."/>
            <person name="Nierman W.C."/>
            <person name="Fouts D.E."/>
        </authorList>
    </citation>
    <scope>NUCLEOTIDE SEQUENCE [LARGE SCALE GENOMIC DNA]</scope>
    <source>
        <strain evidence="1 2">LT2050</strain>
    </source>
</reference>
<evidence type="ECO:0000313" key="2">
    <source>
        <dbReference type="Proteomes" id="UP000011778"/>
    </source>
</evidence>
<protein>
    <submittedName>
        <fullName evidence="1">Uncharacterized protein</fullName>
    </submittedName>
</protein>